<gene>
    <name evidence="2" type="ORF">GNLVRS02_ARAD1A08206g</name>
</gene>
<dbReference type="PhylomeDB" id="A0A060SXY3"/>
<dbReference type="AlphaFoldDB" id="A0A060SXY3"/>
<feature type="region of interest" description="Disordered" evidence="1">
    <location>
        <begin position="288"/>
        <end position="313"/>
    </location>
</feature>
<dbReference type="InterPro" id="IPR007147">
    <property type="entry name" value="TF_Vhr"/>
</dbReference>
<protein>
    <submittedName>
        <fullName evidence="2">ARAD1A08206p</fullName>
    </submittedName>
</protein>
<feature type="region of interest" description="Disordered" evidence="1">
    <location>
        <begin position="85"/>
        <end position="126"/>
    </location>
</feature>
<accession>A0A060SXY3</accession>
<dbReference type="Pfam" id="PF04001">
    <property type="entry name" value="Vhr1"/>
    <property type="match status" value="1"/>
</dbReference>
<feature type="compositionally biased region" description="Basic residues" evidence="1">
    <location>
        <begin position="85"/>
        <end position="94"/>
    </location>
</feature>
<dbReference type="EMBL" id="HG937691">
    <property type="protein sequence ID" value="CDP33384.1"/>
    <property type="molecule type" value="Genomic_DNA"/>
</dbReference>
<reference evidence="2" key="2">
    <citation type="submission" date="2014-06" db="EMBL/GenBank/DDBJ databases">
        <title>The complete genome of Blastobotrys (Arxula) adeninivorans LS3 - a yeast of biotechnological interest.</title>
        <authorList>
            <person name="Kunze G."/>
            <person name="Gaillardin C."/>
            <person name="Czernicka M."/>
            <person name="Durrens P."/>
            <person name="Martin T."/>
            <person name="Boer E."/>
            <person name="Gabaldon T."/>
            <person name="Cruz J."/>
            <person name="Talla E."/>
            <person name="Marck C."/>
            <person name="Goffeau A."/>
            <person name="Barbe V."/>
            <person name="Baret P."/>
            <person name="Baronian K."/>
            <person name="Beier S."/>
            <person name="Bleykasten C."/>
            <person name="Bode R."/>
            <person name="Casaregola S."/>
            <person name="Despons L."/>
            <person name="Fairhead C."/>
            <person name="Giersberg M."/>
            <person name="Gierski P."/>
            <person name="Hahnel U."/>
            <person name="Hartmann A."/>
            <person name="Jankowska D."/>
            <person name="Jubin C."/>
            <person name="Jung P."/>
            <person name="Lafontaine I."/>
            <person name="Leh-Louis V."/>
            <person name="Lemaire M."/>
            <person name="Marcet-Houben M."/>
            <person name="Mascher M."/>
            <person name="Morel G."/>
            <person name="Richard G.-F."/>
            <person name="Riechen J."/>
            <person name="Sacerdot C."/>
            <person name="Sarkar A."/>
            <person name="Savel G."/>
            <person name="Schacherer J."/>
            <person name="Sherman D."/>
            <person name="Straub M.-L."/>
            <person name="Stein N."/>
            <person name="Thierry A."/>
            <person name="Trautwein-Schult A."/>
            <person name="Westhof E."/>
            <person name="Worch S."/>
            <person name="Dujon B."/>
            <person name="Souciet J.-L."/>
            <person name="Wincker P."/>
            <person name="Scholz U."/>
            <person name="Neuveglise N."/>
        </authorList>
    </citation>
    <scope>NUCLEOTIDE SEQUENCE</scope>
    <source>
        <strain evidence="2">LS3</strain>
    </source>
</reference>
<feature type="compositionally biased region" description="Low complexity" evidence="1">
    <location>
        <begin position="405"/>
        <end position="425"/>
    </location>
</feature>
<proteinExistence type="predicted"/>
<evidence type="ECO:0000256" key="1">
    <source>
        <dbReference type="SAM" id="MobiDB-lite"/>
    </source>
</evidence>
<reference evidence="2" key="1">
    <citation type="submission" date="2014-02" db="EMBL/GenBank/DDBJ databases">
        <authorList>
            <person name="Genoscope - CEA"/>
        </authorList>
    </citation>
    <scope>NUCLEOTIDE SEQUENCE</scope>
    <source>
        <strain evidence="2">LS3</strain>
    </source>
</reference>
<sequence length="442" mass="48196">MSDPKSGVTQYIRTKLKFNDEAQWKKFSARRLELIDSHDLSSKKASEQDEQISMIADALRQEFDYPQDTLGDFDKLVRVGVQSVRRNRKRVPKKKQAESPGVILSDSETIPSKRLRSTSPEDRNDRLSINSLITPDEKLPPVHTLSINDTLGVALDRLGSLVLRQGSDGYSATSGANSNATFLGQSIIQTSAAFAVERVFPDTATSANPTVVTLARNCLLSNGVLATLGDAIGAPTLIVFKLVLATNCRSLGFDATIDLLSNAFYELLVADGPENVSIGSLCRRIKQHSGGSRDSRATSILSESPDHNGAAASNMPLIRPVTLRFLSQQFEFTYAANTSTPPTVSEIIDNGKTAFHIIGDNKVIQIRNVNQGGRILDTDADLAETFTQSPRIDLELVIPFLPDGHPANTNTNNPANTNPVPNHTNRLPPLSDITKPRFQQLL</sequence>
<organism evidence="2">
    <name type="scientific">Blastobotrys adeninivorans</name>
    <name type="common">Yeast</name>
    <name type="synonym">Arxula adeninivorans</name>
    <dbReference type="NCBI Taxonomy" id="409370"/>
    <lineage>
        <taxon>Eukaryota</taxon>
        <taxon>Fungi</taxon>
        <taxon>Dikarya</taxon>
        <taxon>Ascomycota</taxon>
        <taxon>Saccharomycotina</taxon>
        <taxon>Dipodascomycetes</taxon>
        <taxon>Dipodascales</taxon>
        <taxon>Trichomonascaceae</taxon>
        <taxon>Blastobotrys</taxon>
    </lineage>
</organism>
<feature type="region of interest" description="Disordered" evidence="1">
    <location>
        <begin position="403"/>
        <end position="433"/>
    </location>
</feature>
<evidence type="ECO:0000313" key="2">
    <source>
        <dbReference type="EMBL" id="CDP33384.1"/>
    </source>
</evidence>
<name>A0A060SXY3_BLAAD</name>